<name>A0A6A4KD51_APOLU</name>
<sequence>MDEKLKIALVAKLHGAQFVCSHCRKVFVSEKHLRHHEDRRHSGDASHIQPTRRIQDLVEFLDSSRTEVEQQGDKKHHRNTVEGRQESPRSRLSRLMNNTLDPFVSGKQSIKTRYERTEPQKDEQLRVSGLVVTEGTSKEDTSVVNTIQASGTRSNDELCMENTDSAVWELEEWAKHNSGAHTTQSDGDDLSRKISLERPFRSKLLGPLKSEDLFLTEETNDSWLFRDDSDSEDTSTSEEDFDVAQRSASDAFVGDSIEDLKMPSWEEIEEGVLNENSGKTEVVMNLEAQLMRLGIDPNSPGISNKLMERSRLTLHANRAGIMKENENFKDLLDHLRGVIHDRAMQTLYEPASKSQ</sequence>
<evidence type="ECO:0000256" key="1">
    <source>
        <dbReference type="SAM" id="MobiDB-lite"/>
    </source>
</evidence>
<organism evidence="2 3">
    <name type="scientific">Apolygus lucorum</name>
    <name type="common">Small green plant bug</name>
    <name type="synonym">Lygocoris lucorum</name>
    <dbReference type="NCBI Taxonomy" id="248454"/>
    <lineage>
        <taxon>Eukaryota</taxon>
        <taxon>Metazoa</taxon>
        <taxon>Ecdysozoa</taxon>
        <taxon>Arthropoda</taxon>
        <taxon>Hexapoda</taxon>
        <taxon>Insecta</taxon>
        <taxon>Pterygota</taxon>
        <taxon>Neoptera</taxon>
        <taxon>Paraneoptera</taxon>
        <taxon>Hemiptera</taxon>
        <taxon>Heteroptera</taxon>
        <taxon>Panheteroptera</taxon>
        <taxon>Cimicomorpha</taxon>
        <taxon>Miridae</taxon>
        <taxon>Mirini</taxon>
        <taxon>Apolygus</taxon>
    </lineage>
</organism>
<dbReference type="OrthoDB" id="6629446at2759"/>
<dbReference type="InterPro" id="IPR013087">
    <property type="entry name" value="Znf_C2H2_type"/>
</dbReference>
<feature type="compositionally biased region" description="Acidic residues" evidence="1">
    <location>
        <begin position="229"/>
        <end position="242"/>
    </location>
</feature>
<dbReference type="PROSITE" id="PS00028">
    <property type="entry name" value="ZINC_FINGER_C2H2_1"/>
    <property type="match status" value="1"/>
</dbReference>
<keyword evidence="3" id="KW-1185">Reference proteome</keyword>
<evidence type="ECO:0000313" key="2">
    <source>
        <dbReference type="EMBL" id="KAF6215919.1"/>
    </source>
</evidence>
<feature type="compositionally biased region" description="Basic and acidic residues" evidence="1">
    <location>
        <begin position="64"/>
        <end position="89"/>
    </location>
</feature>
<accession>A0A6A4KD51</accession>
<reference evidence="2" key="1">
    <citation type="journal article" date="2021" name="Mol. Ecol. Resour.">
        <title>Apolygus lucorum genome provides insights into omnivorousness and mesophyll feeding.</title>
        <authorList>
            <person name="Liu Y."/>
            <person name="Liu H."/>
            <person name="Wang H."/>
            <person name="Huang T."/>
            <person name="Liu B."/>
            <person name="Yang B."/>
            <person name="Yin L."/>
            <person name="Li B."/>
            <person name="Zhang Y."/>
            <person name="Zhang S."/>
            <person name="Jiang F."/>
            <person name="Zhang X."/>
            <person name="Ren Y."/>
            <person name="Wang B."/>
            <person name="Wang S."/>
            <person name="Lu Y."/>
            <person name="Wu K."/>
            <person name="Fan W."/>
            <person name="Wang G."/>
        </authorList>
    </citation>
    <scope>NUCLEOTIDE SEQUENCE</scope>
    <source>
        <strain evidence="2">12Hb</strain>
    </source>
</reference>
<protein>
    <submittedName>
        <fullName evidence="2">Uncharacterized protein</fullName>
    </submittedName>
</protein>
<feature type="region of interest" description="Disordered" evidence="1">
    <location>
        <begin position="224"/>
        <end position="245"/>
    </location>
</feature>
<comment type="caution">
    <text evidence="2">The sequence shown here is derived from an EMBL/GenBank/DDBJ whole genome shotgun (WGS) entry which is preliminary data.</text>
</comment>
<proteinExistence type="predicted"/>
<dbReference type="PROSITE" id="PS50157">
    <property type="entry name" value="ZINC_FINGER_C2H2_2"/>
    <property type="match status" value="1"/>
</dbReference>
<evidence type="ECO:0000313" key="3">
    <source>
        <dbReference type="Proteomes" id="UP000466442"/>
    </source>
</evidence>
<gene>
    <name evidence="2" type="ORF">GE061_000254</name>
</gene>
<feature type="region of interest" description="Disordered" evidence="1">
    <location>
        <begin position="64"/>
        <end position="92"/>
    </location>
</feature>
<dbReference type="EMBL" id="WIXP02000001">
    <property type="protein sequence ID" value="KAF6215919.1"/>
    <property type="molecule type" value="Genomic_DNA"/>
</dbReference>
<dbReference type="Proteomes" id="UP000466442">
    <property type="component" value="Linkage Group LG1"/>
</dbReference>
<dbReference type="AlphaFoldDB" id="A0A6A4KD51"/>